<protein>
    <submittedName>
        <fullName evidence="9">RagB/SusD family nutrient uptake outer membrane protein</fullName>
    </submittedName>
</protein>
<dbReference type="RefSeq" id="WP_111409521.1">
    <property type="nucleotide sequence ID" value="NZ_QKXH01000004.1"/>
</dbReference>
<sequence length="505" mass="57180">MKKKSIILYLMTGLVFLSSCDDNLELENPNQKTTSSFWKTSDDLESGVATIYNTLVDNNNAGYWEIQAMQLKENRTENFVARNDVPDRYAVSYYKNDAGTGVPRDIFKALYIGVFRANQVITYAPKIQNIDETKREQLLAEATFLRGLNYFNLVNEFGAVPITTALVESQSDYFKSKSTEAEVWSQVISDFQFAANSALPENYPTALKGRVTKNAAIAFLGKTYLYMKDYAKAEEQFNKLVNNEATNGYGLVDNYAELFDGKHENSKESVFEIQFSKVGGSTIWGGSPAERTRATTMAQECAPGEVGGWNELLPTTVLLNAMTNEKTVDGSFDPRALATLAWNYPGCIYYNSDFVSKFGANAIWIRKNQNWWNNDEGDWKSELNEFAMRYADVLLMLAEARTMQGNVAGAAPLVKRIRDRAKLTDISMVGWSKDQMMTEIMHQRNVEFAREGLHFFDLRRWGTLESVIKSSQVGGYQLFTTKFSYYPIPQSELNNNPNMTQNSPW</sequence>
<proteinExistence type="inferred from homology"/>
<dbReference type="OrthoDB" id="5694214at2"/>
<feature type="domain" description="SusD-like N-terminal" evidence="8">
    <location>
        <begin position="26"/>
        <end position="225"/>
    </location>
</feature>
<dbReference type="SUPFAM" id="SSF48452">
    <property type="entry name" value="TPR-like"/>
    <property type="match status" value="1"/>
</dbReference>
<dbReference type="Proteomes" id="UP000249177">
    <property type="component" value="Unassembled WGS sequence"/>
</dbReference>
<keyword evidence="10" id="KW-1185">Reference proteome</keyword>
<evidence type="ECO:0000256" key="4">
    <source>
        <dbReference type="ARBA" id="ARBA00023136"/>
    </source>
</evidence>
<organism evidence="9 10">
    <name type="scientific">Flavobacterium aquariorum</name>
    <dbReference type="NCBI Taxonomy" id="2217670"/>
    <lineage>
        <taxon>Bacteria</taxon>
        <taxon>Pseudomonadati</taxon>
        <taxon>Bacteroidota</taxon>
        <taxon>Flavobacteriia</taxon>
        <taxon>Flavobacteriales</taxon>
        <taxon>Flavobacteriaceae</taxon>
        <taxon>Flavobacterium</taxon>
    </lineage>
</organism>
<evidence type="ECO:0000259" key="7">
    <source>
        <dbReference type="Pfam" id="PF07980"/>
    </source>
</evidence>
<dbReference type="PROSITE" id="PS51257">
    <property type="entry name" value="PROKAR_LIPOPROTEIN"/>
    <property type="match status" value="1"/>
</dbReference>
<dbReference type="CDD" id="cd08977">
    <property type="entry name" value="SusD"/>
    <property type="match status" value="1"/>
</dbReference>
<gene>
    <name evidence="9" type="ORF">DOS84_07545</name>
</gene>
<evidence type="ECO:0000256" key="2">
    <source>
        <dbReference type="ARBA" id="ARBA00006275"/>
    </source>
</evidence>
<comment type="caution">
    <text evidence="9">The sequence shown here is derived from an EMBL/GenBank/DDBJ whole genome shotgun (WGS) entry which is preliminary data.</text>
</comment>
<comment type="similarity">
    <text evidence="2">Belongs to the SusD family.</text>
</comment>
<dbReference type="GO" id="GO:0009279">
    <property type="term" value="C:cell outer membrane"/>
    <property type="evidence" value="ECO:0007669"/>
    <property type="project" value="UniProtKB-SubCell"/>
</dbReference>
<dbReference type="EMBL" id="QKXH01000004">
    <property type="protein sequence ID" value="PZX93802.1"/>
    <property type="molecule type" value="Genomic_DNA"/>
</dbReference>
<dbReference type="InterPro" id="IPR012944">
    <property type="entry name" value="SusD_RagB_dom"/>
</dbReference>
<dbReference type="Pfam" id="PF07980">
    <property type="entry name" value="SusD_RagB"/>
    <property type="match status" value="1"/>
</dbReference>
<keyword evidence="4" id="KW-0472">Membrane</keyword>
<evidence type="ECO:0000313" key="9">
    <source>
        <dbReference type="EMBL" id="PZX93802.1"/>
    </source>
</evidence>
<keyword evidence="6" id="KW-0802">TPR repeat</keyword>
<keyword evidence="3" id="KW-0732">Signal</keyword>
<dbReference type="InterPro" id="IPR033985">
    <property type="entry name" value="SusD-like_N"/>
</dbReference>
<feature type="domain" description="RagB/SusD" evidence="7">
    <location>
        <begin position="267"/>
        <end position="505"/>
    </location>
</feature>
<accession>A0A2W7VNX0</accession>
<name>A0A2W7VNX0_9FLAO</name>
<evidence type="ECO:0000256" key="6">
    <source>
        <dbReference type="PROSITE-ProRule" id="PRU00339"/>
    </source>
</evidence>
<evidence type="ECO:0000256" key="3">
    <source>
        <dbReference type="ARBA" id="ARBA00022729"/>
    </source>
</evidence>
<reference evidence="9 10" key="1">
    <citation type="submission" date="2018-06" db="EMBL/GenBank/DDBJ databases">
        <title>Flavobacterium sp IMCC34762, genome.</title>
        <authorList>
            <person name="Joung Y."/>
            <person name="Cho J."/>
            <person name="Song J."/>
        </authorList>
    </citation>
    <scope>NUCLEOTIDE SEQUENCE [LARGE SCALE GENOMIC DNA]</scope>
    <source>
        <strain evidence="9 10">IMCC34762</strain>
    </source>
</reference>
<dbReference type="InterPro" id="IPR019734">
    <property type="entry name" value="TPR_rpt"/>
</dbReference>
<evidence type="ECO:0000256" key="1">
    <source>
        <dbReference type="ARBA" id="ARBA00004442"/>
    </source>
</evidence>
<evidence type="ECO:0000313" key="10">
    <source>
        <dbReference type="Proteomes" id="UP000249177"/>
    </source>
</evidence>
<dbReference type="AlphaFoldDB" id="A0A2W7VNX0"/>
<feature type="repeat" description="TPR" evidence="6">
    <location>
        <begin position="214"/>
        <end position="247"/>
    </location>
</feature>
<dbReference type="Gene3D" id="1.25.40.390">
    <property type="match status" value="1"/>
</dbReference>
<evidence type="ECO:0000259" key="8">
    <source>
        <dbReference type="Pfam" id="PF14322"/>
    </source>
</evidence>
<dbReference type="PROSITE" id="PS50005">
    <property type="entry name" value="TPR"/>
    <property type="match status" value="1"/>
</dbReference>
<dbReference type="Pfam" id="PF14322">
    <property type="entry name" value="SusD-like_3"/>
    <property type="match status" value="1"/>
</dbReference>
<keyword evidence="5" id="KW-0998">Cell outer membrane</keyword>
<dbReference type="InterPro" id="IPR011990">
    <property type="entry name" value="TPR-like_helical_dom_sf"/>
</dbReference>
<comment type="subcellular location">
    <subcellularLocation>
        <location evidence="1">Cell outer membrane</location>
    </subcellularLocation>
</comment>
<evidence type="ECO:0000256" key="5">
    <source>
        <dbReference type="ARBA" id="ARBA00023237"/>
    </source>
</evidence>